<sequence length="229" mass="25556">MGICYQTHGILAVVNPAAPDKTFEAFWAELSALNPAFSPYIWTPAVSKPVTRIGKFYGRAFTVSAITESSVTIDSPDIHGIVEVPRESFEVIYADWRQYRYESLANTNSQETLHVISIIEHVVQTWVRREERTKLIELARTAELLDGIFLVVSYNGHGRIIGPSPVGEPVLLKEVFSDHTPAVLSELELAATKLFNTRATSIEKLAAEHPGFDKAAYRSVVARTQWADR</sequence>
<reference evidence="2" key="1">
    <citation type="submission" date="2015-03" db="EMBL/GenBank/DDBJ databases">
        <title>Draft genome sequence of a novel methanotroph (Sn10-6) isolated from flooded ricefield rhizosphere in India.</title>
        <authorList>
            <person name="Pandit P.S."/>
            <person name="Pore S.D."/>
            <person name="Arora P."/>
            <person name="Kapse N.G."/>
            <person name="Dhakephalkar P.K."/>
            <person name="Rahalkar M.C."/>
        </authorList>
    </citation>
    <scope>NUCLEOTIDE SEQUENCE [LARGE SCALE GENOMIC DNA]</scope>
    <source>
        <strain evidence="2">Sn10-6</strain>
    </source>
</reference>
<reference evidence="1 2" key="2">
    <citation type="journal article" date="2016" name="Microb. Ecol.">
        <title>Genome Characteristics of a Novel Type I Methanotroph (Sn10-6) Isolated from a Flooded Indian Rice Field.</title>
        <authorList>
            <person name="Rahalkar M.C."/>
            <person name="Pandit P.S."/>
            <person name="Dhakephalkar P.K."/>
            <person name="Pore S."/>
            <person name="Arora P."/>
            <person name="Kapse N."/>
        </authorList>
    </citation>
    <scope>NUCLEOTIDE SEQUENCE [LARGE SCALE GENOMIC DNA]</scope>
    <source>
        <strain evidence="1 2">Sn10-6</strain>
    </source>
</reference>
<dbReference type="EMBL" id="LAJX01000060">
    <property type="protein sequence ID" value="KJV07118.1"/>
    <property type="molecule type" value="Genomic_DNA"/>
</dbReference>
<comment type="caution">
    <text evidence="1">The sequence shown here is derived from an EMBL/GenBank/DDBJ whole genome shotgun (WGS) entry which is preliminary data.</text>
</comment>
<evidence type="ECO:0000313" key="1">
    <source>
        <dbReference type="EMBL" id="KJV07118.1"/>
    </source>
</evidence>
<dbReference type="AlphaFoldDB" id="A0A0F3IKS2"/>
<evidence type="ECO:0000313" key="2">
    <source>
        <dbReference type="Proteomes" id="UP000033684"/>
    </source>
</evidence>
<dbReference type="RefSeq" id="WP_045778676.1">
    <property type="nucleotide sequence ID" value="NZ_LAJX01000060.1"/>
</dbReference>
<gene>
    <name evidence="1" type="ORF">VZ94_06905</name>
</gene>
<keyword evidence="2" id="KW-1185">Reference proteome</keyword>
<proteinExistence type="predicted"/>
<dbReference type="Proteomes" id="UP000033684">
    <property type="component" value="Unassembled WGS sequence"/>
</dbReference>
<protein>
    <submittedName>
        <fullName evidence="1">Uncharacterized protein</fullName>
    </submittedName>
</protein>
<name>A0A0F3IKS2_9GAMM</name>
<organism evidence="1 2">
    <name type="scientific">Methylocucumis oryzae</name>
    <dbReference type="NCBI Taxonomy" id="1632867"/>
    <lineage>
        <taxon>Bacteria</taxon>
        <taxon>Pseudomonadati</taxon>
        <taxon>Pseudomonadota</taxon>
        <taxon>Gammaproteobacteria</taxon>
        <taxon>Methylococcales</taxon>
        <taxon>Methylococcaceae</taxon>
        <taxon>Methylocucumis</taxon>
    </lineage>
</organism>
<accession>A0A0F3IKS2</accession>